<dbReference type="PRINTS" id="PR00364">
    <property type="entry name" value="DISEASERSIST"/>
</dbReference>
<dbReference type="Gene3D" id="1.25.40.10">
    <property type="entry name" value="Tetratricopeptide repeat domain"/>
    <property type="match status" value="1"/>
</dbReference>
<dbReference type="EMBL" id="JAHKKG010000002">
    <property type="protein sequence ID" value="MBU2663227.1"/>
    <property type="molecule type" value="Genomic_DNA"/>
</dbReference>
<name>A0ABS5YIJ3_9ACTN</name>
<reference evidence="2 3" key="1">
    <citation type="submission" date="2021-06" db="EMBL/GenBank/DDBJ databases">
        <title>Actinoplanes lichenicola sp. nov., and Actinoplanes ovalisporus sp. nov., isolated from lichen in Thailand.</title>
        <authorList>
            <person name="Saeng-In P."/>
            <person name="Kanchanasin P."/>
            <person name="Yuki M."/>
            <person name="Kudo T."/>
            <person name="Ohkuma M."/>
            <person name="Phongsopitanun W."/>
            <person name="Tanasupawat S."/>
        </authorList>
    </citation>
    <scope>NUCLEOTIDE SEQUENCE [LARGE SCALE GENOMIC DNA]</scope>
    <source>
        <strain evidence="2 3">NBRC 110975</strain>
    </source>
</reference>
<comment type="caution">
    <text evidence="2">The sequence shown here is derived from an EMBL/GenBank/DDBJ whole genome shotgun (WGS) entry which is preliminary data.</text>
</comment>
<dbReference type="SMART" id="SM00028">
    <property type="entry name" value="TPR"/>
    <property type="match status" value="6"/>
</dbReference>
<dbReference type="SUPFAM" id="SSF48452">
    <property type="entry name" value="TPR-like"/>
    <property type="match status" value="2"/>
</dbReference>
<accession>A0ABS5YIJ3</accession>
<evidence type="ECO:0000313" key="3">
    <source>
        <dbReference type="Proteomes" id="UP001519654"/>
    </source>
</evidence>
<dbReference type="SUPFAM" id="SSF52540">
    <property type="entry name" value="P-loop containing nucleoside triphosphate hydrolases"/>
    <property type="match status" value="1"/>
</dbReference>
<organism evidence="2 3">
    <name type="scientific">Paractinoplanes bogorensis</name>
    <dbReference type="NCBI Taxonomy" id="1610840"/>
    <lineage>
        <taxon>Bacteria</taxon>
        <taxon>Bacillati</taxon>
        <taxon>Actinomycetota</taxon>
        <taxon>Actinomycetes</taxon>
        <taxon>Micromonosporales</taxon>
        <taxon>Micromonosporaceae</taxon>
        <taxon>Paractinoplanes</taxon>
    </lineage>
</organism>
<evidence type="ECO:0000256" key="1">
    <source>
        <dbReference type="SAM" id="MobiDB-lite"/>
    </source>
</evidence>
<proteinExistence type="predicted"/>
<sequence>MGFVVDVALLDRLAYLGGNISALHRELVAEAGGARVPSLATVHRAVTRALATDGPAGPGPEPPEPGAAMTVDELAERLGALKVWAGDPSYARITTLVNALWGDGELVGRTTVGDCFRPGRRRLSSDLVTAIVQVLHPDPGYRARWQQALQAVAGRREAGAQVRVYDTLPPELPLFTGRADELRHLRDALSTDGPVVIAAIKGMAGVGKTELAVRAAHLLPHERTLFVSLRGFDPDQPPADPIAVLDGFLRLLGVPGSAVPHDLDACRRLYDERLAGTRTLIVLDNAADADQVRPLLPATPGCSVLVTSRRSLDALQPAVSLTLEVFGRPEALRLLSDEVGAATVCDDLDAAVRITELCGRLPLALGLVAAQVRATPGWSLTDHADRLDEHRRAGRLDDGVALALDRSYRNLDDDRQRLLRLVALHPAGDFDAYAAAALTGDDLGTVRTGLRQLYDDHLIQFVGDDRYSQHDLIRLHAADRAHDQERPAERRAALTRLLDHYLATSVAAMRVLYPTGADRRPQAPVTTTAAPALPGPDAASTWLSAEHSTLMALAAYTAGHGWPTHTTRLAETMFRHLLNTSYRDLLVMNDRAVEAARSVGDVRAEATALSALGVAYTNLGRNEPAADRLQRSATLFASIDDVRGQAHAVLNLANIEFYRRGPAASRVHYEKALALYRAAGDRIGEARALDNLGYGEGTLGNFDEALDFLTRGLAVHVELADSHGIAKGLANLANIEARCGRLDEAEEHCRESLGLCLRLGNRSVEADALDALGLVCTRRGEPERAIHLHEQALAITRESGDRVTEADILNNLGEAARAAGRLESSVAHFEAALAIAAESGMAEQRGRAYAGLARTRERQSGDAQPNDDAVGGVRHRFPRSATRSRSSASIIAGRSEPARNPDQLRPFLKRSG</sequence>
<dbReference type="Gene3D" id="3.40.50.300">
    <property type="entry name" value="P-loop containing nucleotide triphosphate hydrolases"/>
    <property type="match status" value="1"/>
</dbReference>
<dbReference type="PANTHER" id="PTHR47691:SF3">
    <property type="entry name" value="HTH-TYPE TRANSCRIPTIONAL REGULATOR RV0890C-RELATED"/>
    <property type="match status" value="1"/>
</dbReference>
<dbReference type="InterPro" id="IPR019734">
    <property type="entry name" value="TPR_rpt"/>
</dbReference>
<dbReference type="InterPro" id="IPR027417">
    <property type="entry name" value="P-loop_NTPase"/>
</dbReference>
<protein>
    <submittedName>
        <fullName evidence="2">Tetratricopeptide repeat protein</fullName>
    </submittedName>
</protein>
<feature type="compositionally biased region" description="Low complexity" evidence="1">
    <location>
        <begin position="879"/>
        <end position="895"/>
    </location>
</feature>
<keyword evidence="3" id="KW-1185">Reference proteome</keyword>
<dbReference type="PANTHER" id="PTHR47691">
    <property type="entry name" value="REGULATOR-RELATED"/>
    <property type="match status" value="1"/>
</dbReference>
<dbReference type="Pfam" id="PF13374">
    <property type="entry name" value="TPR_10"/>
    <property type="match status" value="1"/>
</dbReference>
<dbReference type="InterPro" id="IPR011990">
    <property type="entry name" value="TPR-like_helical_dom_sf"/>
</dbReference>
<evidence type="ECO:0000313" key="2">
    <source>
        <dbReference type="EMBL" id="MBU2663227.1"/>
    </source>
</evidence>
<dbReference type="Proteomes" id="UP001519654">
    <property type="component" value="Unassembled WGS sequence"/>
</dbReference>
<dbReference type="Pfam" id="PF13424">
    <property type="entry name" value="TPR_12"/>
    <property type="match status" value="2"/>
</dbReference>
<gene>
    <name evidence="2" type="ORF">KOI35_06865</name>
</gene>
<feature type="region of interest" description="Disordered" evidence="1">
    <location>
        <begin position="853"/>
        <end position="912"/>
    </location>
</feature>